<evidence type="ECO:0000256" key="1">
    <source>
        <dbReference type="SAM" id="MobiDB-lite"/>
    </source>
</evidence>
<evidence type="ECO:0000313" key="2">
    <source>
        <dbReference type="EMBL" id="MBA4647396.1"/>
    </source>
</evidence>
<feature type="compositionally biased region" description="Low complexity" evidence="1">
    <location>
        <begin position="75"/>
        <end position="92"/>
    </location>
</feature>
<accession>A0A7C8ZNM3</accession>
<protein>
    <submittedName>
        <fullName evidence="2">Uncharacterized protein</fullName>
    </submittedName>
</protein>
<dbReference type="PROSITE" id="PS51257">
    <property type="entry name" value="PROKAR_LIPOPROTEIN"/>
    <property type="match status" value="1"/>
</dbReference>
<dbReference type="AlphaFoldDB" id="A0A7C8ZNM3"/>
<reference evidence="2" key="2">
    <citation type="submission" date="2020-07" db="EMBL/GenBank/DDBJ databases">
        <authorList>
            <person name="Vera ALvarez R."/>
            <person name="Arias-Moreno D.M."/>
            <person name="Jimenez-Jacinto V."/>
            <person name="Jimenez-Bremont J.F."/>
            <person name="Swaminathan K."/>
            <person name="Moose S.P."/>
            <person name="Guerrero-Gonzalez M.L."/>
            <person name="Marino-Ramirez L."/>
            <person name="Landsman D."/>
            <person name="Rodriguez-Kessler M."/>
            <person name="Delgado-Sanchez P."/>
        </authorList>
    </citation>
    <scope>NUCLEOTIDE SEQUENCE</scope>
    <source>
        <tissue evidence="2">Cladode</tissue>
    </source>
</reference>
<reference evidence="2" key="1">
    <citation type="journal article" date="2013" name="J. Plant Res.">
        <title>Effect of fungi and light on seed germination of three Opuntia species from semiarid lands of central Mexico.</title>
        <authorList>
            <person name="Delgado-Sanchez P."/>
            <person name="Jimenez-Bremont J.F."/>
            <person name="Guerrero-Gonzalez Mde L."/>
            <person name="Flores J."/>
        </authorList>
    </citation>
    <scope>NUCLEOTIDE SEQUENCE</scope>
    <source>
        <tissue evidence="2">Cladode</tissue>
    </source>
</reference>
<proteinExistence type="predicted"/>
<sequence>MRHPSPPKTFTNSTLSLACRPSRPDPRTNFRPCFTSTIQPDPLMLKLKDPPPSSARRCPRPGRAPGASGPGETGPPASSSNPPRPSPALLRSGAEVDPAATRQVLGRPGSACTAPRRRPHSGGRGPWGPRRCATRAGCGTSRGGWCPSTDPPRARRSWKRSTRIHIGR</sequence>
<organism evidence="2">
    <name type="scientific">Opuntia streptacantha</name>
    <name type="common">Prickly pear cactus</name>
    <name type="synonym">Opuntia cardona</name>
    <dbReference type="NCBI Taxonomy" id="393608"/>
    <lineage>
        <taxon>Eukaryota</taxon>
        <taxon>Viridiplantae</taxon>
        <taxon>Streptophyta</taxon>
        <taxon>Embryophyta</taxon>
        <taxon>Tracheophyta</taxon>
        <taxon>Spermatophyta</taxon>
        <taxon>Magnoliopsida</taxon>
        <taxon>eudicotyledons</taxon>
        <taxon>Gunneridae</taxon>
        <taxon>Pentapetalae</taxon>
        <taxon>Caryophyllales</taxon>
        <taxon>Cactineae</taxon>
        <taxon>Cactaceae</taxon>
        <taxon>Opuntioideae</taxon>
        <taxon>Opuntia</taxon>
    </lineage>
</organism>
<name>A0A7C8ZNM3_OPUST</name>
<feature type="region of interest" description="Disordered" evidence="1">
    <location>
        <begin position="1"/>
        <end position="168"/>
    </location>
</feature>
<feature type="compositionally biased region" description="Basic residues" evidence="1">
    <location>
        <begin position="154"/>
        <end position="168"/>
    </location>
</feature>
<dbReference type="EMBL" id="GISG01150385">
    <property type="protein sequence ID" value="MBA4647396.1"/>
    <property type="molecule type" value="Transcribed_RNA"/>
</dbReference>